<sequence>MAKYTNILLLYVVLFASCLISFATEVTYDDRALKINGERKIILSGSIHYPRSTAEMWPSLIKKAKEGGLDAVETYVFWNAHEPVYRQYDFSGNLDLVKFMKLIQNEGLYAILRIGPYVCAEWNYGGFPVWLNNIQNMTVRTNNPPFMYEMKTFVSKIVDMMKKENLFASQGGPIILSQIENEYGNWKVESEYGNDGKIYIQECAKFAVSLNIGVPWIMCQQDDAPDPMINTANGYYADNFYPKRKIPKMWTENWTGWFKDWNNGRDPHRTAEDVAFAVARFFQKGGTLQNYYMYHGGTNFGRVAGGPYITTTYDYDAPLNEYGQLNQPKYGHLKELHEILKSVEKLLTYGNATQKAYGDDDWQYTSTVYEYQGSRVCFLANANDKNDRIFNFEGKNYTVPAWSVSILPDCVNVKYNTAKVNVPKKVMVRKPNNADNPNGLNWSWRAEKPSHLKPSFINIKKKGVLYANQLLDQKIVANDTSDYLWYMTSVDIKESDPLYGGEAVLEVHTDAHVLYAFFNGKHIGTKWAKDGKYSFDFQQLLKIKPGKNTLSLLSVTVGFPNYGAYLDKVKNGILGPVVLKSPSGVVKDLTNNQWEYKIGLEGLERKLWEDEDYMHRNWKPAQTLQTNRMFVWYKTTFKTPSGDDPVVLDMMGLGKGTAWVNGNNIGRYWLTSYDFEKVNGCSSSCDYRGNYHPEKCATNCGQPTQRWYHVPRSFLRKSDNNLVIFEEFGGHPAKVNVQTVSQE</sequence>
<dbReference type="InterPro" id="IPR008979">
    <property type="entry name" value="Galactose-bd-like_sf"/>
</dbReference>
<evidence type="ECO:0000259" key="14">
    <source>
        <dbReference type="Pfam" id="PF01301"/>
    </source>
</evidence>
<evidence type="ECO:0000313" key="17">
    <source>
        <dbReference type="EMBL" id="OIT01844.1"/>
    </source>
</evidence>
<feature type="domain" description="Beta-galactosidase galactose-binding" evidence="16">
    <location>
        <begin position="631"/>
        <end position="720"/>
    </location>
</feature>
<evidence type="ECO:0000256" key="2">
    <source>
        <dbReference type="ARBA" id="ARBA00004271"/>
    </source>
</evidence>
<dbReference type="InterPro" id="IPR001944">
    <property type="entry name" value="Glycoside_Hdrlase_35"/>
</dbReference>
<evidence type="ECO:0000256" key="8">
    <source>
        <dbReference type="ARBA" id="ARBA00022801"/>
    </source>
</evidence>
<dbReference type="EC" id="3.2.1.23" evidence="4 11"/>
<keyword evidence="7 13" id="KW-0732">Signal</keyword>
<dbReference type="GO" id="GO:0048046">
    <property type="term" value="C:apoplast"/>
    <property type="evidence" value="ECO:0007669"/>
    <property type="project" value="UniProtKB-SubCell"/>
</dbReference>
<dbReference type="FunFam" id="2.60.120.260:FF:000142">
    <property type="entry name" value="Beta-galactosidase"/>
    <property type="match status" value="1"/>
</dbReference>
<evidence type="ECO:0000313" key="18">
    <source>
        <dbReference type="Proteomes" id="UP000187609"/>
    </source>
</evidence>
<protein>
    <recommendedName>
        <fullName evidence="4 11">Beta-galactosidase</fullName>
        <ecNumber evidence="4 11">3.2.1.23</ecNumber>
    </recommendedName>
</protein>
<dbReference type="Proteomes" id="UP000187609">
    <property type="component" value="Unassembled WGS sequence"/>
</dbReference>
<dbReference type="GO" id="GO:0004565">
    <property type="term" value="F:beta-galactosidase activity"/>
    <property type="evidence" value="ECO:0007669"/>
    <property type="project" value="UniProtKB-EC"/>
</dbReference>
<keyword evidence="6" id="KW-0964">Secreted</keyword>
<dbReference type="SUPFAM" id="SSF49785">
    <property type="entry name" value="Galactose-binding domain-like"/>
    <property type="match status" value="2"/>
</dbReference>
<feature type="domain" description="Beta-galactosidase beta-sandwich" evidence="15">
    <location>
        <begin position="366"/>
        <end position="420"/>
    </location>
</feature>
<dbReference type="Gramene" id="OIT01844">
    <property type="protein sequence ID" value="OIT01844"/>
    <property type="gene ID" value="A4A49_07022"/>
</dbReference>
<comment type="subcellular location">
    <subcellularLocation>
        <location evidence="2">Secreted</location>
        <location evidence="2">Extracellular space</location>
        <location evidence="2">Apoplast</location>
    </subcellularLocation>
</comment>
<gene>
    <name evidence="17" type="primary">BGAL7</name>
    <name evidence="17" type="ORF">A4A49_07022</name>
</gene>
<feature type="signal peptide" evidence="13">
    <location>
        <begin position="1"/>
        <end position="23"/>
    </location>
</feature>
<evidence type="ECO:0000259" key="16">
    <source>
        <dbReference type="Pfam" id="PF21467"/>
    </source>
</evidence>
<dbReference type="PROSITE" id="PS51257">
    <property type="entry name" value="PROKAR_LIPOPROTEIN"/>
    <property type="match status" value="1"/>
</dbReference>
<dbReference type="OMA" id="NRMFVWY"/>
<dbReference type="Pfam" id="PF01301">
    <property type="entry name" value="Glyco_hydro_35"/>
    <property type="match status" value="1"/>
</dbReference>
<evidence type="ECO:0000256" key="11">
    <source>
        <dbReference type="RuleBase" id="RU000675"/>
    </source>
</evidence>
<keyword evidence="10 11" id="KW-0326">Glycosidase</keyword>
<dbReference type="PANTHER" id="PTHR23421">
    <property type="entry name" value="BETA-GALACTOSIDASE RELATED"/>
    <property type="match status" value="1"/>
</dbReference>
<keyword evidence="9" id="KW-0325">Glycoprotein</keyword>
<feature type="domain" description="Glycoside hydrolase 35 catalytic" evidence="14">
    <location>
        <begin position="33"/>
        <end position="338"/>
    </location>
</feature>
<dbReference type="FunFam" id="3.20.20.80:FF:000098">
    <property type="entry name" value="Beta-galactosidase"/>
    <property type="match status" value="1"/>
</dbReference>
<dbReference type="SMR" id="A0A1J6IBP1"/>
<reference evidence="17" key="1">
    <citation type="submission" date="2016-11" db="EMBL/GenBank/DDBJ databases">
        <title>The genome of Nicotiana attenuata.</title>
        <authorList>
            <person name="Xu S."/>
            <person name="Brockmoeller T."/>
            <person name="Gaquerel E."/>
            <person name="Navarro A."/>
            <person name="Kuhl H."/>
            <person name="Gase K."/>
            <person name="Ling Z."/>
            <person name="Zhou W."/>
            <person name="Kreitzer C."/>
            <person name="Stanke M."/>
            <person name="Tang H."/>
            <person name="Lyons E."/>
            <person name="Pandey P."/>
            <person name="Pandey S.P."/>
            <person name="Timmermann B."/>
            <person name="Baldwin I.T."/>
        </authorList>
    </citation>
    <scope>NUCLEOTIDE SEQUENCE [LARGE SCALE GENOMIC DNA]</scope>
    <source>
        <strain evidence="17">UT</strain>
    </source>
</reference>
<name>A0A1J6IBP1_NICAT</name>
<dbReference type="Pfam" id="PF17834">
    <property type="entry name" value="GHD"/>
    <property type="match status" value="1"/>
</dbReference>
<dbReference type="InterPro" id="IPR017853">
    <property type="entry name" value="GH"/>
</dbReference>
<dbReference type="InterPro" id="IPR048913">
    <property type="entry name" value="BetaGal_gal-bd"/>
</dbReference>
<comment type="similarity">
    <text evidence="3 12">Belongs to the glycosyl hydrolase 35 family.</text>
</comment>
<comment type="caution">
    <text evidence="17">The sequence shown here is derived from an EMBL/GenBank/DDBJ whole genome shotgun (WGS) entry which is preliminary data.</text>
</comment>
<dbReference type="EMBL" id="MJEQ01037188">
    <property type="protein sequence ID" value="OIT01844.1"/>
    <property type="molecule type" value="Genomic_DNA"/>
</dbReference>
<evidence type="ECO:0000256" key="6">
    <source>
        <dbReference type="ARBA" id="ARBA00022525"/>
    </source>
</evidence>
<dbReference type="PRINTS" id="PR00742">
    <property type="entry name" value="GLHYDRLASE35"/>
</dbReference>
<dbReference type="PROSITE" id="PS01182">
    <property type="entry name" value="GLYCOSYL_HYDROL_F35"/>
    <property type="match status" value="1"/>
</dbReference>
<evidence type="ECO:0000256" key="7">
    <source>
        <dbReference type="ARBA" id="ARBA00022729"/>
    </source>
</evidence>
<dbReference type="AlphaFoldDB" id="A0A1J6IBP1"/>
<dbReference type="STRING" id="49451.A0A1J6IBP1"/>
<dbReference type="GO" id="GO:0005975">
    <property type="term" value="P:carbohydrate metabolic process"/>
    <property type="evidence" value="ECO:0007669"/>
    <property type="project" value="InterPro"/>
</dbReference>
<dbReference type="Gene3D" id="2.60.120.260">
    <property type="entry name" value="Galactose-binding domain-like"/>
    <property type="match status" value="2"/>
</dbReference>
<evidence type="ECO:0000256" key="1">
    <source>
        <dbReference type="ARBA" id="ARBA00001412"/>
    </source>
</evidence>
<evidence type="ECO:0000256" key="3">
    <source>
        <dbReference type="ARBA" id="ARBA00009809"/>
    </source>
</evidence>
<keyword evidence="5" id="KW-0052">Apoplast</keyword>
<feature type="chain" id="PRO_5012023819" description="Beta-galactosidase" evidence="13">
    <location>
        <begin position="24"/>
        <end position="743"/>
    </location>
</feature>
<evidence type="ECO:0000256" key="4">
    <source>
        <dbReference type="ARBA" id="ARBA00012756"/>
    </source>
</evidence>
<evidence type="ECO:0000256" key="5">
    <source>
        <dbReference type="ARBA" id="ARBA00022523"/>
    </source>
</evidence>
<evidence type="ECO:0000256" key="9">
    <source>
        <dbReference type="ARBA" id="ARBA00023180"/>
    </source>
</evidence>
<evidence type="ECO:0000256" key="12">
    <source>
        <dbReference type="RuleBase" id="RU003679"/>
    </source>
</evidence>
<dbReference type="Pfam" id="PF21467">
    <property type="entry name" value="BetaGal_gal-bd"/>
    <property type="match status" value="1"/>
</dbReference>
<comment type="catalytic activity">
    <reaction evidence="1 11">
        <text>Hydrolysis of terminal non-reducing beta-D-galactose residues in beta-D-galactosides.</text>
        <dbReference type="EC" id="3.2.1.23"/>
    </reaction>
</comment>
<dbReference type="SUPFAM" id="SSF51445">
    <property type="entry name" value="(Trans)glycosidases"/>
    <property type="match status" value="1"/>
</dbReference>
<organism evidence="17 18">
    <name type="scientific">Nicotiana attenuata</name>
    <name type="common">Coyote tobacco</name>
    <dbReference type="NCBI Taxonomy" id="49451"/>
    <lineage>
        <taxon>Eukaryota</taxon>
        <taxon>Viridiplantae</taxon>
        <taxon>Streptophyta</taxon>
        <taxon>Embryophyta</taxon>
        <taxon>Tracheophyta</taxon>
        <taxon>Spermatophyta</taxon>
        <taxon>Magnoliopsida</taxon>
        <taxon>eudicotyledons</taxon>
        <taxon>Gunneridae</taxon>
        <taxon>Pentapetalae</taxon>
        <taxon>asterids</taxon>
        <taxon>lamiids</taxon>
        <taxon>Solanales</taxon>
        <taxon>Solanaceae</taxon>
        <taxon>Nicotianoideae</taxon>
        <taxon>Nicotianeae</taxon>
        <taxon>Nicotiana</taxon>
    </lineage>
</organism>
<evidence type="ECO:0000259" key="15">
    <source>
        <dbReference type="Pfam" id="PF17834"/>
    </source>
</evidence>
<dbReference type="Gene3D" id="3.20.20.80">
    <property type="entry name" value="Glycosidases"/>
    <property type="match status" value="1"/>
</dbReference>
<dbReference type="InterPro" id="IPR031330">
    <property type="entry name" value="Gly_Hdrlase_35_cat"/>
</dbReference>
<dbReference type="InterPro" id="IPR019801">
    <property type="entry name" value="Glyco_hydro_35_CS"/>
</dbReference>
<keyword evidence="8 11" id="KW-0378">Hydrolase</keyword>
<evidence type="ECO:0000256" key="10">
    <source>
        <dbReference type="ARBA" id="ARBA00023295"/>
    </source>
</evidence>
<accession>A0A1J6IBP1</accession>
<evidence type="ECO:0000256" key="13">
    <source>
        <dbReference type="SAM" id="SignalP"/>
    </source>
</evidence>
<dbReference type="InterPro" id="IPR041392">
    <property type="entry name" value="GHD"/>
</dbReference>
<proteinExistence type="inferred from homology"/>
<keyword evidence="18" id="KW-1185">Reference proteome</keyword>